<evidence type="ECO:0000313" key="2">
    <source>
        <dbReference type="Proteomes" id="UP000019384"/>
    </source>
</evidence>
<name>W6MS55_9ASCO</name>
<evidence type="ECO:0000313" key="1">
    <source>
        <dbReference type="EMBL" id="CDK29233.1"/>
    </source>
</evidence>
<accession>W6MS55</accession>
<protein>
    <submittedName>
        <fullName evidence="1">Uncharacterized protein</fullName>
    </submittedName>
</protein>
<dbReference type="Proteomes" id="UP000019384">
    <property type="component" value="Unassembled WGS sequence"/>
</dbReference>
<dbReference type="RefSeq" id="XP_022461221.1">
    <property type="nucleotide sequence ID" value="XM_022600395.1"/>
</dbReference>
<dbReference type="GO" id="GO:0008253">
    <property type="term" value="F:5'-nucleotidase activity"/>
    <property type="evidence" value="ECO:0007669"/>
    <property type="project" value="InterPro"/>
</dbReference>
<dbReference type="OrthoDB" id="185373at2759"/>
<proteinExistence type="predicted"/>
<dbReference type="GO" id="GO:0006190">
    <property type="term" value="P:inosine salvage"/>
    <property type="evidence" value="ECO:0007669"/>
    <property type="project" value="InterPro"/>
</dbReference>
<dbReference type="AlphaFoldDB" id="W6MS55"/>
<dbReference type="EMBL" id="HG793130">
    <property type="protein sequence ID" value="CDK29233.1"/>
    <property type="molecule type" value="Genomic_DNA"/>
</dbReference>
<dbReference type="GO" id="GO:0009117">
    <property type="term" value="P:nucleotide metabolic process"/>
    <property type="evidence" value="ECO:0007669"/>
    <property type="project" value="InterPro"/>
</dbReference>
<sequence>MTSRDGLIEWIKGLLAGPFVLHAAKTNGVSVTDELKINADAKRRYAEIFLDIERLIDDQSKLLLTLGSLLRLSVFLKSTANY</sequence>
<dbReference type="Pfam" id="PF06437">
    <property type="entry name" value="ISN1"/>
    <property type="match status" value="1"/>
</dbReference>
<dbReference type="GO" id="GO:0000287">
    <property type="term" value="F:magnesium ion binding"/>
    <property type="evidence" value="ECO:0007669"/>
    <property type="project" value="InterPro"/>
</dbReference>
<reference evidence="1" key="1">
    <citation type="submission" date="2013-12" db="EMBL/GenBank/DDBJ databases">
        <authorList>
            <person name="Genoscope - CEA"/>
        </authorList>
    </citation>
    <scope>NUCLEOTIDE SEQUENCE</scope>
    <source>
        <strain evidence="1">CBS 1993</strain>
    </source>
</reference>
<dbReference type="STRING" id="1382522.W6MS55"/>
<dbReference type="GeneID" id="34522609"/>
<reference evidence="1" key="2">
    <citation type="submission" date="2014-02" db="EMBL/GenBank/DDBJ databases">
        <title>Complete DNA sequence of /Kuraishia capsulata/ illustrates novel genomic features among budding yeasts (/Saccharomycotina/).</title>
        <authorList>
            <person name="Morales L."/>
            <person name="Noel B."/>
            <person name="Porcel B."/>
            <person name="Marcet-Houben M."/>
            <person name="Hullo M-F."/>
            <person name="Sacerdot C."/>
            <person name="Tekaia F."/>
            <person name="Leh-Louis V."/>
            <person name="Despons L."/>
            <person name="Khanna V."/>
            <person name="Aury J-M."/>
            <person name="Barbe V."/>
            <person name="Couloux A."/>
            <person name="Labadie K."/>
            <person name="Pelletier E."/>
            <person name="Souciet J-L."/>
            <person name="Boekhout T."/>
            <person name="Gabaldon T."/>
            <person name="Wincker P."/>
            <person name="Dujon B."/>
        </authorList>
    </citation>
    <scope>NUCLEOTIDE SEQUENCE</scope>
    <source>
        <strain evidence="1">CBS 1993</strain>
    </source>
</reference>
<dbReference type="InterPro" id="IPR009453">
    <property type="entry name" value="ISN1"/>
</dbReference>
<keyword evidence="2" id="KW-1185">Reference proteome</keyword>
<organism evidence="1 2">
    <name type="scientific">Kuraishia capsulata CBS 1993</name>
    <dbReference type="NCBI Taxonomy" id="1382522"/>
    <lineage>
        <taxon>Eukaryota</taxon>
        <taxon>Fungi</taxon>
        <taxon>Dikarya</taxon>
        <taxon>Ascomycota</taxon>
        <taxon>Saccharomycotina</taxon>
        <taxon>Pichiomycetes</taxon>
        <taxon>Pichiales</taxon>
        <taxon>Pichiaceae</taxon>
        <taxon>Kuraishia</taxon>
    </lineage>
</organism>
<gene>
    <name evidence="1" type="ORF">KUCA_T00005221001</name>
</gene>
<dbReference type="HOGENOM" id="CLU_2558611_0_0_1"/>